<sequence>MKGILPVYLLMIVVDRGKAAKAARFLQEYSCPVQLILNGHGTASSKIMDYLGLDEPQKEIIISMAAGECASVILKRLEKEMNFSRPGLGIACSLPLSGITKALSVQLENTPATVCLPEEELKMKETLHHELILSIVDNGMSDLAMEAAKQAGSKGGTVCKARSIYSEEVKRIFGMTLQQEKEILMILVPAEKKLPVMEAINSTLSSKTGERGIVFSLPVHEVFGLKQ</sequence>
<name>A0A7G9GC90_9FIRM</name>
<keyword evidence="2" id="KW-1185">Reference proteome</keyword>
<reference evidence="1 2" key="1">
    <citation type="submission" date="2020-08" db="EMBL/GenBank/DDBJ databases">
        <authorList>
            <person name="Liu C."/>
            <person name="Sun Q."/>
        </authorList>
    </citation>
    <scope>NUCLEOTIDE SEQUENCE [LARGE SCALE GENOMIC DNA]</scope>
    <source>
        <strain evidence="1 2">NSJ-29</strain>
    </source>
</reference>
<accession>A0A7G9GC90</accession>
<dbReference type="AlphaFoldDB" id="A0A7G9GC90"/>
<evidence type="ECO:0000313" key="2">
    <source>
        <dbReference type="Proteomes" id="UP000515860"/>
    </source>
</evidence>
<dbReference type="RefSeq" id="WP_118644835.1">
    <property type="nucleotide sequence ID" value="NZ_CP060635.1"/>
</dbReference>
<evidence type="ECO:0000313" key="1">
    <source>
        <dbReference type="EMBL" id="QNM08422.1"/>
    </source>
</evidence>
<gene>
    <name evidence="1" type="ORF">H9Q79_16340</name>
</gene>
<dbReference type="InterPro" id="IPR015867">
    <property type="entry name" value="N-reg_PII/ATP_PRibTrfase_C"/>
</dbReference>
<dbReference type="Proteomes" id="UP000515860">
    <property type="component" value="Chromosome"/>
</dbReference>
<protein>
    <recommendedName>
        <fullName evidence="3">Nitrogen regulatory protein P-II</fullName>
    </recommendedName>
</protein>
<dbReference type="Gene3D" id="3.30.70.120">
    <property type="match status" value="1"/>
</dbReference>
<dbReference type="InterPro" id="IPR011322">
    <property type="entry name" value="N-reg_PII-like_a/b"/>
</dbReference>
<evidence type="ECO:0008006" key="3">
    <source>
        <dbReference type="Google" id="ProtNLM"/>
    </source>
</evidence>
<dbReference type="EMBL" id="CP060635">
    <property type="protein sequence ID" value="QNM08422.1"/>
    <property type="molecule type" value="Genomic_DNA"/>
</dbReference>
<proteinExistence type="predicted"/>
<dbReference type="KEGG" id="whj:H9Q79_16340"/>
<organism evidence="1 2">
    <name type="scientific">Wansuia hejianensis</name>
    <dbReference type="NCBI Taxonomy" id="2763667"/>
    <lineage>
        <taxon>Bacteria</taxon>
        <taxon>Bacillati</taxon>
        <taxon>Bacillota</taxon>
        <taxon>Clostridia</taxon>
        <taxon>Lachnospirales</taxon>
        <taxon>Lachnospiraceae</taxon>
        <taxon>Wansuia</taxon>
    </lineage>
</organism>
<dbReference type="SUPFAM" id="SSF54913">
    <property type="entry name" value="GlnB-like"/>
    <property type="match status" value="1"/>
</dbReference>